<evidence type="ECO:0000313" key="2">
    <source>
        <dbReference type="EMBL" id="KAK7254622.1"/>
    </source>
</evidence>
<keyword evidence="1" id="KW-0732">Signal</keyword>
<sequence length="611" mass="65209">MALASLTLGCLVALGARATSEGNMNGLYPYSPTPKGRVDLLPKEYRDYPGEVEYYDWYSPPMETLYSQVWWKPLAPTELPAAMVAKYNGTKAAIVGWEMDQVRVTPRGDVSVPISASYNHHFTSVIAGAGATFEKIKFDGPRDPRAAEYGLVERSHGRVNWDEPQYVVAGGEQRGEAHPFSSGNGGEYRKTQHGFAPGYALVVDSPRSVQVTPMQIDTWNRDEMDIDGPLPPPFVAGPEPRASLAPPGAGHSGLLECPMTTRLGKRVDGAYALVESCASPIVTYHECFEAAAAVTKNATLRNVTGDDAARPPACSVAGGAAFFNERAASTARGAVVCPTDPKPFGQATGALVYHATAQKEDVGSGAADSFGGGGKSCAPWPATTLLDQANPSCDVRTYRGGQWACHHMWSLLDADQDIPWADEPLVFRQKIRWWVQPYDAAVHTPVRLGEGDGSVLLLGSPWEYDIPKCGLGVPGCSLHADGATWLHTVRGNSVGKETYVTANSHCHAPTCLSTAVYACPEGTPLEACDDRVGELVCENAPVYGGAGAPSLAGTRFDEPGYIAIADCMWGSADYGLEAPRNLTGVPLHVVKVANATHAHYGEMSGTQPWVM</sequence>
<proteinExistence type="predicted"/>
<organism evidence="2 3">
    <name type="scientific">Aureococcus anophagefferens</name>
    <name type="common">Harmful bloom alga</name>
    <dbReference type="NCBI Taxonomy" id="44056"/>
    <lineage>
        <taxon>Eukaryota</taxon>
        <taxon>Sar</taxon>
        <taxon>Stramenopiles</taxon>
        <taxon>Ochrophyta</taxon>
        <taxon>Pelagophyceae</taxon>
        <taxon>Pelagomonadales</taxon>
        <taxon>Pelagomonadaceae</taxon>
        <taxon>Aureococcus</taxon>
    </lineage>
</organism>
<comment type="caution">
    <text evidence="2">The sequence shown here is derived from an EMBL/GenBank/DDBJ whole genome shotgun (WGS) entry which is preliminary data.</text>
</comment>
<dbReference type="Proteomes" id="UP001363151">
    <property type="component" value="Unassembled WGS sequence"/>
</dbReference>
<reference evidence="2 3" key="1">
    <citation type="submission" date="2024-03" db="EMBL/GenBank/DDBJ databases">
        <title>Aureococcus anophagefferens CCMP1851 and Kratosvirus quantuckense: Draft genome of a second virus-susceptible host strain in the model system.</title>
        <authorList>
            <person name="Chase E."/>
            <person name="Truchon A.R."/>
            <person name="Schepens W."/>
            <person name="Wilhelm S.W."/>
        </authorList>
    </citation>
    <scope>NUCLEOTIDE SEQUENCE [LARGE SCALE GENOMIC DNA]</scope>
    <source>
        <strain evidence="2 3">CCMP1851</strain>
    </source>
</reference>
<evidence type="ECO:0000313" key="3">
    <source>
        <dbReference type="Proteomes" id="UP001363151"/>
    </source>
</evidence>
<feature type="signal peptide" evidence="1">
    <location>
        <begin position="1"/>
        <end position="18"/>
    </location>
</feature>
<evidence type="ECO:0000256" key="1">
    <source>
        <dbReference type="SAM" id="SignalP"/>
    </source>
</evidence>
<protein>
    <submittedName>
        <fullName evidence="2">Uncharacterized protein</fullName>
    </submittedName>
</protein>
<keyword evidence="3" id="KW-1185">Reference proteome</keyword>
<dbReference type="EMBL" id="JBBJCI010000023">
    <property type="protein sequence ID" value="KAK7254622.1"/>
    <property type="molecule type" value="Genomic_DNA"/>
</dbReference>
<accession>A0ABR1GFR0</accession>
<feature type="chain" id="PRO_5047246535" evidence="1">
    <location>
        <begin position="19"/>
        <end position="611"/>
    </location>
</feature>
<name>A0ABR1GFR0_AURAN</name>
<gene>
    <name evidence="2" type="ORF">SO694_00010262</name>
</gene>